<proteinExistence type="predicted"/>
<evidence type="ECO:0000313" key="2">
    <source>
        <dbReference type="Proteomes" id="UP000193642"/>
    </source>
</evidence>
<dbReference type="OrthoDB" id="10602668at2759"/>
<dbReference type="EMBL" id="MCGO01000009">
    <property type="protein sequence ID" value="ORY49413.1"/>
    <property type="molecule type" value="Genomic_DNA"/>
</dbReference>
<organism evidence="1 2">
    <name type="scientific">Rhizoclosmatium globosum</name>
    <dbReference type="NCBI Taxonomy" id="329046"/>
    <lineage>
        <taxon>Eukaryota</taxon>
        <taxon>Fungi</taxon>
        <taxon>Fungi incertae sedis</taxon>
        <taxon>Chytridiomycota</taxon>
        <taxon>Chytridiomycota incertae sedis</taxon>
        <taxon>Chytridiomycetes</taxon>
        <taxon>Chytridiales</taxon>
        <taxon>Chytriomycetaceae</taxon>
        <taxon>Rhizoclosmatium</taxon>
    </lineage>
</organism>
<comment type="caution">
    <text evidence="1">The sequence shown here is derived from an EMBL/GenBank/DDBJ whole genome shotgun (WGS) entry which is preliminary data.</text>
</comment>
<protein>
    <submittedName>
        <fullName evidence="1">Uncharacterized protein</fullName>
    </submittedName>
</protein>
<dbReference type="AlphaFoldDB" id="A0A1Y2CR22"/>
<gene>
    <name evidence="1" type="ORF">BCR33DRAFT_781685</name>
</gene>
<name>A0A1Y2CR22_9FUNG</name>
<evidence type="ECO:0000313" key="1">
    <source>
        <dbReference type="EMBL" id="ORY49413.1"/>
    </source>
</evidence>
<accession>A0A1Y2CR22</accession>
<keyword evidence="2" id="KW-1185">Reference proteome</keyword>
<dbReference type="Proteomes" id="UP000193642">
    <property type="component" value="Unassembled WGS sequence"/>
</dbReference>
<sequence>MHCAYPKADLLLRKITRPRNSQTKLKSAHQHRVSAQDPTLLTVDTLTLNACYLSSSPTTLPLTPLSTKVLDLNEYLYWVDIQKASVDLPGQQMYQPPSQALDQLVETNAIVEPGAHNPANSRDLLLQWLVSTTEELPLLPPFDNMKQPF</sequence>
<reference evidence="1 2" key="1">
    <citation type="submission" date="2016-07" db="EMBL/GenBank/DDBJ databases">
        <title>Pervasive Adenine N6-methylation of Active Genes in Fungi.</title>
        <authorList>
            <consortium name="DOE Joint Genome Institute"/>
            <person name="Mondo S.J."/>
            <person name="Dannebaum R.O."/>
            <person name="Kuo R.C."/>
            <person name="Labutti K."/>
            <person name="Haridas S."/>
            <person name="Kuo A."/>
            <person name="Salamov A."/>
            <person name="Ahrendt S.R."/>
            <person name="Lipzen A."/>
            <person name="Sullivan W."/>
            <person name="Andreopoulos W.B."/>
            <person name="Clum A."/>
            <person name="Lindquist E."/>
            <person name="Daum C."/>
            <person name="Ramamoorthy G.K."/>
            <person name="Gryganskyi A."/>
            <person name="Culley D."/>
            <person name="Magnuson J.K."/>
            <person name="James T.Y."/>
            <person name="O'Malley M.A."/>
            <person name="Stajich J.E."/>
            <person name="Spatafora J.W."/>
            <person name="Visel A."/>
            <person name="Grigoriev I.V."/>
        </authorList>
    </citation>
    <scope>NUCLEOTIDE SEQUENCE [LARGE SCALE GENOMIC DNA]</scope>
    <source>
        <strain evidence="1 2">JEL800</strain>
    </source>
</reference>